<comment type="caution">
    <text evidence="1">The sequence shown here is derived from an EMBL/GenBank/DDBJ whole genome shotgun (WGS) entry which is preliminary data.</text>
</comment>
<accession>A0ACC6M3H3</accession>
<sequence length="62" mass="7053">MEIIVIFGFYLLPIISIVFCYNLIAVIRKIHEDDGTYFNGFLMTASFIAIVVYFALLIASTQ</sequence>
<protein>
    <submittedName>
        <fullName evidence="1">Uncharacterized protein</fullName>
    </submittedName>
</protein>
<dbReference type="EMBL" id="JAWZSR010000002">
    <property type="protein sequence ID" value="MDX8045428.1"/>
    <property type="molecule type" value="Genomic_DNA"/>
</dbReference>
<name>A0ACC6M3H3_9BACI</name>
<evidence type="ECO:0000313" key="2">
    <source>
        <dbReference type="Proteomes" id="UP001277972"/>
    </source>
</evidence>
<reference evidence="1" key="1">
    <citation type="submission" date="2023-11" db="EMBL/GenBank/DDBJ databases">
        <title>Gracilibacillus pellucida a moderately halophilic bacterium isolated from saline soil in Xinjiang province.</title>
        <authorList>
            <person name="Zhang Z."/>
            <person name="Tan F."/>
            <person name="Wang Y."/>
            <person name="Xia M."/>
        </authorList>
    </citation>
    <scope>NUCLEOTIDE SEQUENCE</scope>
    <source>
        <strain evidence="1">S3-1-1</strain>
    </source>
</reference>
<organism evidence="1 2">
    <name type="scientific">Gracilibacillus pellucidus</name>
    <dbReference type="NCBI Taxonomy" id="3095368"/>
    <lineage>
        <taxon>Bacteria</taxon>
        <taxon>Bacillati</taxon>
        <taxon>Bacillota</taxon>
        <taxon>Bacilli</taxon>
        <taxon>Bacillales</taxon>
        <taxon>Bacillaceae</taxon>
        <taxon>Gracilibacillus</taxon>
    </lineage>
</organism>
<evidence type="ECO:0000313" key="1">
    <source>
        <dbReference type="EMBL" id="MDX8045428.1"/>
    </source>
</evidence>
<keyword evidence="2" id="KW-1185">Reference proteome</keyword>
<dbReference type="Proteomes" id="UP001277972">
    <property type="component" value="Unassembled WGS sequence"/>
</dbReference>
<gene>
    <name evidence="1" type="ORF">SH601_05440</name>
</gene>
<proteinExistence type="predicted"/>